<dbReference type="PANTHER" id="PTHR34351:SF1">
    <property type="entry name" value="SLR1927 PROTEIN"/>
    <property type="match status" value="1"/>
</dbReference>
<keyword evidence="1" id="KW-1133">Transmembrane helix</keyword>
<proteinExistence type="predicted"/>
<sequence>MRLPFTAKPAYAPPPIRRRPSLDFSLVGLVYCCMMMFMGLAAINSGANLLYGVFGLMIGVLILAAILSKRVLRKLTVHRVLPDHAIVGVPSRIVYQFANAKRFYPSLSVTVSEIDAADGFTKQPQAYMLHAAAGMTASVPTEVIPRRRGLHQLDRFQISTSFPFGFIKRALTDRQKDHLLVYPTIGSVDRAVLNMCRAADKTGAMMRPRQGGQDEFYGVKEHRPGESPRHIYWKRSARTAATGVLVAREMTQVAPPRLLLLVDTWVSDQSAPKVAGVERSVAMAATLADCAIEQDLSVGMLAWSDGWKYLEPSRGKRHRGDLLSALARLPLQTIASTSQLMDEGLRYIRDGATAVLLTPQALPAGIDTRQRGAVVVLPSDDPQIRRWFTFEARVDFMTCSPAVESKVK</sequence>
<dbReference type="EMBL" id="CP063458">
    <property type="protein sequence ID" value="QOV91204.1"/>
    <property type="molecule type" value="Genomic_DNA"/>
</dbReference>
<organism evidence="3 4">
    <name type="scientific">Humisphaera borealis</name>
    <dbReference type="NCBI Taxonomy" id="2807512"/>
    <lineage>
        <taxon>Bacteria</taxon>
        <taxon>Pseudomonadati</taxon>
        <taxon>Planctomycetota</taxon>
        <taxon>Phycisphaerae</taxon>
        <taxon>Tepidisphaerales</taxon>
        <taxon>Tepidisphaeraceae</taxon>
        <taxon>Humisphaera</taxon>
    </lineage>
</organism>
<feature type="transmembrane region" description="Helical" evidence="1">
    <location>
        <begin position="21"/>
        <end position="43"/>
    </location>
</feature>
<evidence type="ECO:0000259" key="2">
    <source>
        <dbReference type="Pfam" id="PF01882"/>
    </source>
</evidence>
<dbReference type="PANTHER" id="PTHR34351">
    <property type="entry name" value="SLR1927 PROTEIN-RELATED"/>
    <property type="match status" value="1"/>
</dbReference>
<dbReference type="Proteomes" id="UP000593765">
    <property type="component" value="Chromosome"/>
</dbReference>
<evidence type="ECO:0000313" key="3">
    <source>
        <dbReference type="EMBL" id="QOV91204.1"/>
    </source>
</evidence>
<evidence type="ECO:0000313" key="4">
    <source>
        <dbReference type="Proteomes" id="UP000593765"/>
    </source>
</evidence>
<name>A0A7M2X0M3_9BACT</name>
<keyword evidence="1" id="KW-0812">Transmembrane</keyword>
<feature type="transmembrane region" description="Helical" evidence="1">
    <location>
        <begin position="49"/>
        <end position="67"/>
    </location>
</feature>
<reference evidence="3 4" key="1">
    <citation type="submission" date="2020-10" db="EMBL/GenBank/DDBJ databases">
        <title>Wide distribution of Phycisphaera-like planctomycetes from WD2101 soil group in peatlands and genome analysis of the first cultivated representative.</title>
        <authorList>
            <person name="Dedysh S.N."/>
            <person name="Beletsky A.V."/>
            <person name="Ivanova A."/>
            <person name="Kulichevskaya I.S."/>
            <person name="Suzina N.E."/>
            <person name="Philippov D.A."/>
            <person name="Rakitin A.L."/>
            <person name="Mardanov A.V."/>
            <person name="Ravin N.V."/>
        </authorList>
    </citation>
    <scope>NUCLEOTIDE SEQUENCE [LARGE SCALE GENOMIC DNA]</scope>
    <source>
        <strain evidence="3 4">M1803</strain>
    </source>
</reference>
<feature type="domain" description="DUF58" evidence="2">
    <location>
        <begin position="219"/>
        <end position="328"/>
    </location>
</feature>
<evidence type="ECO:0000256" key="1">
    <source>
        <dbReference type="SAM" id="Phobius"/>
    </source>
</evidence>
<dbReference type="RefSeq" id="WP_206294384.1">
    <property type="nucleotide sequence ID" value="NZ_CP063458.1"/>
</dbReference>
<keyword evidence="1" id="KW-0472">Membrane</keyword>
<gene>
    <name evidence="3" type="ORF">IPV69_07540</name>
</gene>
<dbReference type="Pfam" id="PF01882">
    <property type="entry name" value="DUF58"/>
    <property type="match status" value="1"/>
</dbReference>
<protein>
    <submittedName>
        <fullName evidence="3">DUF58 domain-containing protein</fullName>
    </submittedName>
</protein>
<dbReference type="KEGG" id="hbs:IPV69_07540"/>
<dbReference type="AlphaFoldDB" id="A0A7M2X0M3"/>
<dbReference type="InterPro" id="IPR002881">
    <property type="entry name" value="DUF58"/>
</dbReference>
<accession>A0A7M2X0M3</accession>
<keyword evidence="4" id="KW-1185">Reference proteome</keyword>